<evidence type="ECO:0000313" key="2">
    <source>
        <dbReference type="EMBL" id="AOE44907.1"/>
    </source>
</evidence>
<sequence>MIEEQPKQVMQLVCSICGLDWNEHRHLARIEADMQRIEEDNEITVLEEEPQVRLGHCIHLLKRVNEWPVGPQGPMGAQGTPGKDAPVYGDLGAPPPVAGPPEGYDSWRTFLMQAPREEVQARLEQSRREANLYVSLNHESKLREQGLI</sequence>
<organism evidence="2 3">
    <name type="scientific">Gordonia phage Terapin</name>
    <dbReference type="NCBI Taxonomy" id="1887654"/>
    <lineage>
        <taxon>Viruses</taxon>
        <taxon>Duplodnaviria</taxon>
        <taxon>Heunggongvirae</taxon>
        <taxon>Uroviricota</taxon>
        <taxon>Caudoviricetes</taxon>
        <taxon>Terapinvirus</taxon>
        <taxon>Terapinvirus terapin</taxon>
    </lineage>
</organism>
<feature type="region of interest" description="Disordered" evidence="1">
    <location>
        <begin position="69"/>
        <end position="106"/>
    </location>
</feature>
<dbReference type="Proteomes" id="UP000204083">
    <property type="component" value="Segment"/>
</dbReference>
<gene>
    <name evidence="2" type="primary">95</name>
    <name evidence="2" type="ORF">SEA_TERAPIN_95</name>
</gene>
<dbReference type="EMBL" id="KX557285">
    <property type="protein sequence ID" value="AOE44907.1"/>
    <property type="molecule type" value="Genomic_DNA"/>
</dbReference>
<reference evidence="2 3" key="1">
    <citation type="submission" date="2016-07" db="EMBL/GenBank/DDBJ databases">
        <authorList>
            <person name="Montgomery M.T."/>
            <person name="Pope W.H."/>
            <person name="Garlena R.A."/>
            <person name="Russell D.A."/>
            <person name="Jacobs-Sera D."/>
            <person name="Hendrix R.W."/>
            <person name="Hatfull G.F."/>
        </authorList>
    </citation>
    <scope>NUCLEOTIDE SEQUENCE [LARGE SCALE GENOMIC DNA]</scope>
</reference>
<keyword evidence="3" id="KW-1185">Reference proteome</keyword>
<dbReference type="KEGG" id="vg:29078362"/>
<dbReference type="GeneID" id="29078362"/>
<evidence type="ECO:0000313" key="3">
    <source>
        <dbReference type="Proteomes" id="UP000204083"/>
    </source>
</evidence>
<accession>A0A1B3B1J9</accession>
<protein>
    <submittedName>
        <fullName evidence="2">Uncharacterized protein</fullName>
    </submittedName>
</protein>
<proteinExistence type="predicted"/>
<evidence type="ECO:0000256" key="1">
    <source>
        <dbReference type="SAM" id="MobiDB-lite"/>
    </source>
</evidence>
<dbReference type="RefSeq" id="YP_009277834.1">
    <property type="nucleotide sequence ID" value="NC_031001.1"/>
</dbReference>
<name>A0A1B3B1J9_9CAUD</name>